<protein>
    <submittedName>
        <fullName evidence="1">Concanavalin A-like lectins/glucanase</fullName>
    </submittedName>
</protein>
<sequence>MVYNSVEAWKLREEIETAACKWFNGAVSLSSGLWAVINYRRPDYRAQFIKPFRNGPTNKAIIGVLTKEIATHNKSQVTQARTPAALLLATADRSPEKSQNVDVVDLTKDSGIEMGKKRVSLHAYVASDISPHLPFYIFFFDP</sequence>
<keyword evidence="2" id="KW-1185">Reference proteome</keyword>
<name>A0A5A7P6F4_STRAF</name>
<evidence type="ECO:0000313" key="1">
    <source>
        <dbReference type="EMBL" id="GER28373.1"/>
    </source>
</evidence>
<keyword evidence="1" id="KW-0430">Lectin</keyword>
<evidence type="ECO:0000313" key="2">
    <source>
        <dbReference type="Proteomes" id="UP000325081"/>
    </source>
</evidence>
<dbReference type="EMBL" id="BKCP01002447">
    <property type="protein sequence ID" value="GER28373.1"/>
    <property type="molecule type" value="Genomic_DNA"/>
</dbReference>
<dbReference type="Proteomes" id="UP000325081">
    <property type="component" value="Unassembled WGS sequence"/>
</dbReference>
<accession>A0A5A7P6F4</accession>
<proteinExistence type="predicted"/>
<comment type="caution">
    <text evidence="1">The sequence shown here is derived from an EMBL/GenBank/DDBJ whole genome shotgun (WGS) entry which is preliminary data.</text>
</comment>
<organism evidence="1 2">
    <name type="scientific">Striga asiatica</name>
    <name type="common">Asiatic witchweed</name>
    <name type="synonym">Buchnera asiatica</name>
    <dbReference type="NCBI Taxonomy" id="4170"/>
    <lineage>
        <taxon>Eukaryota</taxon>
        <taxon>Viridiplantae</taxon>
        <taxon>Streptophyta</taxon>
        <taxon>Embryophyta</taxon>
        <taxon>Tracheophyta</taxon>
        <taxon>Spermatophyta</taxon>
        <taxon>Magnoliopsida</taxon>
        <taxon>eudicotyledons</taxon>
        <taxon>Gunneridae</taxon>
        <taxon>Pentapetalae</taxon>
        <taxon>asterids</taxon>
        <taxon>lamiids</taxon>
        <taxon>Lamiales</taxon>
        <taxon>Orobanchaceae</taxon>
        <taxon>Buchnereae</taxon>
        <taxon>Striga</taxon>
    </lineage>
</organism>
<gene>
    <name evidence="1" type="ORF">STAS_04161</name>
</gene>
<reference evidence="2" key="1">
    <citation type="journal article" date="2019" name="Curr. Biol.">
        <title>Genome Sequence of Striga asiatica Provides Insight into the Evolution of Plant Parasitism.</title>
        <authorList>
            <person name="Yoshida S."/>
            <person name="Kim S."/>
            <person name="Wafula E.K."/>
            <person name="Tanskanen J."/>
            <person name="Kim Y.M."/>
            <person name="Honaas L."/>
            <person name="Yang Z."/>
            <person name="Spallek T."/>
            <person name="Conn C.E."/>
            <person name="Ichihashi Y."/>
            <person name="Cheong K."/>
            <person name="Cui S."/>
            <person name="Der J.P."/>
            <person name="Gundlach H."/>
            <person name="Jiao Y."/>
            <person name="Hori C."/>
            <person name="Ishida J.K."/>
            <person name="Kasahara H."/>
            <person name="Kiba T."/>
            <person name="Kim M.S."/>
            <person name="Koo N."/>
            <person name="Laohavisit A."/>
            <person name="Lee Y.H."/>
            <person name="Lumba S."/>
            <person name="McCourt P."/>
            <person name="Mortimer J.C."/>
            <person name="Mutuku J.M."/>
            <person name="Nomura T."/>
            <person name="Sasaki-Sekimoto Y."/>
            <person name="Seto Y."/>
            <person name="Wang Y."/>
            <person name="Wakatake T."/>
            <person name="Sakakibara H."/>
            <person name="Demura T."/>
            <person name="Yamaguchi S."/>
            <person name="Yoneyama K."/>
            <person name="Manabe R.I."/>
            <person name="Nelson D.C."/>
            <person name="Schulman A.H."/>
            <person name="Timko M.P."/>
            <person name="dePamphilis C.W."/>
            <person name="Choi D."/>
            <person name="Shirasu K."/>
        </authorList>
    </citation>
    <scope>NUCLEOTIDE SEQUENCE [LARGE SCALE GENOMIC DNA]</scope>
    <source>
        <strain evidence="2">cv. UVA1</strain>
    </source>
</reference>
<dbReference type="AlphaFoldDB" id="A0A5A7P6F4"/>
<dbReference type="GO" id="GO:0030246">
    <property type="term" value="F:carbohydrate binding"/>
    <property type="evidence" value="ECO:0007669"/>
    <property type="project" value="UniProtKB-KW"/>
</dbReference>